<keyword evidence="1" id="KW-0645">Protease</keyword>
<accession>A0AC61T2Q3</accession>
<gene>
    <name evidence="1" type="ORF">FJ659_18315</name>
</gene>
<keyword evidence="1" id="KW-0378">Hydrolase</keyword>
<proteinExistence type="predicted"/>
<keyword evidence="2" id="KW-1185">Reference proteome</keyword>
<reference evidence="1" key="1">
    <citation type="submission" date="2019-06" db="EMBL/GenBank/DDBJ databases">
        <title>Draft genome sequence of Bacillus sp. strain MHSD28.</title>
        <authorList>
            <person name="Makuwa S.C."/>
            <person name="Serepa-Dlamini M.H."/>
        </authorList>
    </citation>
    <scope>NUCLEOTIDE SEQUENCE</scope>
    <source>
        <strain evidence="1">MHSD28</strain>
    </source>
</reference>
<organism evidence="1 2">
    <name type="scientific">Bacillus dicomae</name>
    <dbReference type="NCBI Taxonomy" id="3088378"/>
    <lineage>
        <taxon>Bacteria</taxon>
        <taxon>Bacillati</taxon>
        <taxon>Bacillota</taxon>
        <taxon>Bacilli</taxon>
        <taxon>Bacillales</taxon>
        <taxon>Bacillaceae</taxon>
        <taxon>Bacillus</taxon>
        <taxon>Bacillus cereus group</taxon>
    </lineage>
</organism>
<dbReference type="EMBL" id="VHIV01000003">
    <property type="protein sequence ID" value="TPV42408.1"/>
    <property type="molecule type" value="Genomic_DNA"/>
</dbReference>
<dbReference type="Proteomes" id="UP000317636">
    <property type="component" value="Unassembled WGS sequence"/>
</dbReference>
<evidence type="ECO:0000313" key="1">
    <source>
        <dbReference type="EMBL" id="TPV42408.1"/>
    </source>
</evidence>
<comment type="caution">
    <text evidence="1">The sequence shown here is derived from an EMBL/GenBank/DDBJ whole genome shotgun (WGS) entry which is preliminary data.</text>
</comment>
<evidence type="ECO:0000313" key="2">
    <source>
        <dbReference type="Proteomes" id="UP000317636"/>
    </source>
</evidence>
<name>A0AC61T2Q3_9BACI</name>
<keyword evidence="1" id="KW-0031">Aminopeptidase</keyword>
<sequence length="281" mass="33251">MINNTIPSFLKLWESNDVSWESLNQYFYLHPEAFEEYFMYHCPKTNERLSSAIKQYPAKIEDIRIIAETLPIIIQEVTNEYHSKYNFDVNMKFHLFVGAFGSNAFVEREIIGDIFFAAEKLSPDLNHLRVIVAHEIGHIYHNVMLQQAGMDWSKAEWNDASVSLYREGVATYLSKKIVNDLNESVYYSYNSDGDPWLQYYKENEEKIKKRFLQDYAEGWTDEKEKEWFRLSGGNYFGYNRIGYFLGTAFVTYIVQAFGERKALTFWRNHNLKSIVMDWLSK</sequence>
<protein>
    <submittedName>
        <fullName evidence="1">Aminopeptidase</fullName>
    </submittedName>
</protein>